<dbReference type="InterPro" id="IPR046341">
    <property type="entry name" value="SET_dom_sf"/>
</dbReference>
<dbReference type="InterPro" id="IPR009689">
    <property type="entry name" value="DUF1280"/>
</dbReference>
<organism evidence="5">
    <name type="scientific">Caenorhabditis brenneri</name>
    <name type="common">Nematode worm</name>
    <dbReference type="NCBI Taxonomy" id="135651"/>
    <lineage>
        <taxon>Eukaryota</taxon>
        <taxon>Metazoa</taxon>
        <taxon>Ecdysozoa</taxon>
        <taxon>Nematoda</taxon>
        <taxon>Chromadorea</taxon>
        <taxon>Rhabditida</taxon>
        <taxon>Rhabditina</taxon>
        <taxon>Rhabditomorpha</taxon>
        <taxon>Rhabditoidea</taxon>
        <taxon>Rhabditidae</taxon>
        <taxon>Peloderinae</taxon>
        <taxon>Caenorhabditis</taxon>
    </lineage>
</organism>
<sequence length="1149" mass="132365">METAGEVIHGLLNQHRSQMGRLIRNRIVAKNIYRSNLQLLSNELKVERQRREKLEAEKKELEKALKAEKRETARLTRDLKSSQDNTKREMKRTEELCKKEREKNMKALNPSPAKPYDELKKSQAMRERTAKAVTVMRNIAGQSSSRFFHHVNTHLHETGTQKTRLTPYEGMRLYHDLNFTRDGYDGLKRWLHKQGIYDPFPSKGSITKLEKEVADKELYTVGSEEVVKKDGVRKKVDFVRLNNLQQFFNDKIQNLLDSGNLKFDRSTGDTIWLAIIGDKGSDESKLCASIGNVDKPNNYSHLVPLGIFTDDDTAENIARYLGPVVEQLNQLDFVEVELEGRRARIPVSQYLVGDMKLVYSCVGHQGCQSTCSCIFCYRSGKTKIRDYKRGENWQLRTHESYASDSKKKGRATSNVKEGSSILFKKVSMEKVVPSSLHIVMGLGQTYGINVLKDLADKKDSSTAQSLPKKTPKNKKEARELVEKEERRMEFCEQILDSFECVKTAYDNHSVQMVDDADLEDNDCRAQFCVFRNRIIGKEQYYHPKIVQCMGCYKMHHAVCIGMWKEKDFNTCDLSGAILQCFSCRAYTLPRLMAAVASHLSFLKSERDSQKIKLDDVCEKYEEKLALWSGFGKTRRELERIWRRWGADISAHKQDFCGNHLLKLLNADAVDDYCSILDQTPELSHLKSFMKNLGKFQRLCVAREMKEEEMAEMEIAIEALWFHLQQYAGDMNVIPKMHVLLEHTMPFVRNHSTLAKTSEQAVPHKRGSVDSIRGGNESRFVNHIDTPNCFTASRVAQGTVRIGFYADRTIKKGEELFFNYNYSKEIQELMFHMTPEQQVLKFQIEMENRKTTEIKSSKKSIPSTSTAIDSDSGEEFDNILGKFRNCQLDVGIRAMMLTETTITDGTQKILNNVGIVERNGKKRIVRYTQKGTVNRLQGQANNFEVLVDFSAQLPFLQLYGTTGFSTSLYLQKSQLHQGPIATPTVLEENEELKRVIKNHRGNRLHLKKQIHQAAEELTPRTPEFEEEFKEAKDYYENCEVYKDERMKILQNYLFDPSRNNEMPQKFDIVNISTRTIYNHWAKQNGLGRRSNPSWSSIQRSNHILCQEWKEIAAKVDEEQEKHLGDSLGDIYADKEQGHGTDDSCDNNLFS</sequence>
<evidence type="ECO:0000313" key="5">
    <source>
        <dbReference type="Proteomes" id="UP000008068"/>
    </source>
</evidence>
<dbReference type="HOGENOM" id="CLU_276733_0_0_1"/>
<dbReference type="OrthoDB" id="5868908at2759"/>
<proteinExistence type="predicted"/>
<dbReference type="Pfam" id="PF00856">
    <property type="entry name" value="SET"/>
    <property type="match status" value="1"/>
</dbReference>
<dbReference type="SMART" id="SM00317">
    <property type="entry name" value="SET"/>
    <property type="match status" value="1"/>
</dbReference>
<dbReference type="OMA" id="TENTCIF"/>
<evidence type="ECO:0000259" key="3">
    <source>
        <dbReference type="PROSITE" id="PS50280"/>
    </source>
</evidence>
<dbReference type="InParanoid" id="G0P3U4"/>
<evidence type="ECO:0000256" key="2">
    <source>
        <dbReference type="SAM" id="MobiDB-lite"/>
    </source>
</evidence>
<feature type="region of interest" description="Disordered" evidence="2">
    <location>
        <begin position="459"/>
        <end position="479"/>
    </location>
</feature>
<dbReference type="Proteomes" id="UP000008068">
    <property type="component" value="Unassembled WGS sequence"/>
</dbReference>
<feature type="region of interest" description="Disordered" evidence="2">
    <location>
        <begin position="1125"/>
        <end position="1149"/>
    </location>
</feature>
<evidence type="ECO:0000313" key="4">
    <source>
        <dbReference type="EMBL" id="EGT44335.1"/>
    </source>
</evidence>
<dbReference type="PANTHER" id="PTHR31424">
    <property type="entry name" value="PROTEIN CBG23806"/>
    <property type="match status" value="1"/>
</dbReference>
<dbReference type="SUPFAM" id="SSF82199">
    <property type="entry name" value="SET domain"/>
    <property type="match status" value="1"/>
</dbReference>
<name>G0P3U4_CAEBE</name>
<dbReference type="PANTHER" id="PTHR31424:SF4">
    <property type="entry name" value="AUTOPHAGY-RELATED PROTEIN 14-RELATED"/>
    <property type="match status" value="1"/>
</dbReference>
<evidence type="ECO:0000256" key="1">
    <source>
        <dbReference type="SAM" id="Coils"/>
    </source>
</evidence>
<dbReference type="eggNOG" id="KOG1079">
    <property type="taxonomic scope" value="Eukaryota"/>
</dbReference>
<accession>G0P3U4</accession>
<dbReference type="Pfam" id="PF06918">
    <property type="entry name" value="DUF1280"/>
    <property type="match status" value="1"/>
</dbReference>
<dbReference type="AlphaFoldDB" id="G0P3U4"/>
<feature type="compositionally biased region" description="Basic and acidic residues" evidence="2">
    <location>
        <begin position="1130"/>
        <end position="1140"/>
    </location>
</feature>
<reference evidence="5" key="1">
    <citation type="submission" date="2011-07" db="EMBL/GenBank/DDBJ databases">
        <authorList>
            <consortium name="Caenorhabditis brenneri Sequencing and Analysis Consortium"/>
            <person name="Wilson R.K."/>
        </authorList>
    </citation>
    <scope>NUCLEOTIDE SEQUENCE [LARGE SCALE GENOMIC DNA]</scope>
    <source>
        <strain evidence="5">PB2801</strain>
    </source>
</reference>
<dbReference type="STRING" id="135651.G0P3U4"/>
<feature type="domain" description="SET" evidence="3">
    <location>
        <begin position="424"/>
        <end position="820"/>
    </location>
</feature>
<dbReference type="EMBL" id="GL380052">
    <property type="protein sequence ID" value="EGT44335.1"/>
    <property type="molecule type" value="Genomic_DNA"/>
</dbReference>
<keyword evidence="1" id="KW-0175">Coiled coil</keyword>
<dbReference type="FunCoup" id="G0P3U4">
    <property type="interactions" value="4"/>
</dbReference>
<dbReference type="InterPro" id="IPR001214">
    <property type="entry name" value="SET_dom"/>
</dbReference>
<keyword evidence="5" id="KW-1185">Reference proteome</keyword>
<dbReference type="Gene3D" id="2.170.270.10">
    <property type="entry name" value="SET domain"/>
    <property type="match status" value="1"/>
</dbReference>
<gene>
    <name evidence="4" type="ORF">CAEBREN_03810</name>
</gene>
<feature type="region of interest" description="Disordered" evidence="2">
    <location>
        <begin position="72"/>
        <end position="96"/>
    </location>
</feature>
<feature type="coiled-coil region" evidence="1">
    <location>
        <begin position="988"/>
        <end position="1015"/>
    </location>
</feature>
<protein>
    <recommendedName>
        <fullName evidence="3">SET domain-containing protein</fullName>
    </recommendedName>
</protein>
<dbReference type="PROSITE" id="PS50280">
    <property type="entry name" value="SET"/>
    <property type="match status" value="1"/>
</dbReference>